<accession>A0AAN8P962</accession>
<dbReference type="GO" id="GO:0008033">
    <property type="term" value="P:tRNA processing"/>
    <property type="evidence" value="ECO:0007669"/>
    <property type="project" value="UniProtKB-UniRule"/>
</dbReference>
<name>A0AAN8P962_PATCE</name>
<dbReference type="SUPFAM" id="SSF53335">
    <property type="entry name" value="S-adenosyl-L-methionine-dependent methyltransferases"/>
    <property type="match status" value="1"/>
</dbReference>
<evidence type="ECO:0000256" key="7">
    <source>
        <dbReference type="ARBA" id="ARBA00022694"/>
    </source>
</evidence>
<evidence type="ECO:0000256" key="10">
    <source>
        <dbReference type="ARBA" id="ARBA00056270"/>
    </source>
</evidence>
<evidence type="ECO:0000256" key="5">
    <source>
        <dbReference type="ARBA" id="ARBA00022679"/>
    </source>
</evidence>
<dbReference type="Pfam" id="PF01170">
    <property type="entry name" value="UPF0020"/>
    <property type="match status" value="1"/>
</dbReference>
<evidence type="ECO:0000256" key="14">
    <source>
        <dbReference type="ARBA" id="ARBA00075308"/>
    </source>
</evidence>
<comment type="caution">
    <text evidence="18">The sequence shown here is derived from an EMBL/GenBank/DDBJ whole genome shotgun (WGS) entry which is preliminary data.</text>
</comment>
<keyword evidence="7 15" id="KW-0819">tRNA processing</keyword>
<comment type="subcellular location">
    <subcellularLocation>
        <location evidence="1">Cytoplasm</location>
    </subcellularLocation>
</comment>
<dbReference type="GO" id="GO:0160102">
    <property type="term" value="F:tRNA (guanine(10)-N2)-methyltransferase activity"/>
    <property type="evidence" value="ECO:0007669"/>
    <property type="project" value="UniProtKB-EC"/>
</dbReference>
<keyword evidence="6 15" id="KW-0949">S-adenosyl-L-methionine</keyword>
<evidence type="ECO:0000313" key="19">
    <source>
        <dbReference type="Proteomes" id="UP001347796"/>
    </source>
</evidence>
<evidence type="ECO:0000256" key="1">
    <source>
        <dbReference type="ARBA" id="ARBA00004496"/>
    </source>
</evidence>
<dbReference type="PROSITE" id="PS51627">
    <property type="entry name" value="SAM_MT_TRM11"/>
    <property type="match status" value="1"/>
</dbReference>
<comment type="function">
    <text evidence="10">Catalytic subunit of the TRMT11-TRM112 methyltransferase complex, that specifically mediates the S-adenosyl-L-methionine-dependent N(2)-methylation of guanosine nucleotide at position 10 (m2G10) in tRNAs. This is one of the major tRNA (guanine-N(2))-methyltransferases.</text>
</comment>
<dbReference type="GO" id="GO:0032259">
    <property type="term" value="P:methylation"/>
    <property type="evidence" value="ECO:0007669"/>
    <property type="project" value="UniProtKB-UniRule"/>
</dbReference>
<dbReference type="Pfam" id="PF25904">
    <property type="entry name" value="Tmrp11_N"/>
    <property type="match status" value="1"/>
</dbReference>
<dbReference type="PIRSF" id="PIRSF017259">
    <property type="entry name" value="tRNA_mtfrase_TRM11"/>
    <property type="match status" value="1"/>
</dbReference>
<proteinExistence type="inferred from homology"/>
<comment type="similarity">
    <text evidence="15">Belongs to the class I-like SAM-binding methyltransferase superfamily. TRM11 methyltransferase family.</text>
</comment>
<evidence type="ECO:0000259" key="17">
    <source>
        <dbReference type="Pfam" id="PF25904"/>
    </source>
</evidence>
<comment type="catalytic activity">
    <reaction evidence="9">
        <text>guanosine(10) in tRNA + S-adenosyl-L-methionine = N(2)-methylguanosine(10) in tRNA + S-adenosyl-L-homocysteine + H(+)</text>
        <dbReference type="Rhea" id="RHEA:43128"/>
        <dbReference type="Rhea" id="RHEA-COMP:10355"/>
        <dbReference type="Rhea" id="RHEA-COMP:10357"/>
        <dbReference type="ChEBI" id="CHEBI:15378"/>
        <dbReference type="ChEBI" id="CHEBI:57856"/>
        <dbReference type="ChEBI" id="CHEBI:59789"/>
        <dbReference type="ChEBI" id="CHEBI:74269"/>
        <dbReference type="ChEBI" id="CHEBI:74481"/>
        <dbReference type="EC" id="2.1.1.214"/>
    </reaction>
    <physiologicalReaction direction="left-to-right" evidence="9">
        <dbReference type="Rhea" id="RHEA:43129"/>
    </physiologicalReaction>
</comment>
<evidence type="ECO:0000256" key="11">
    <source>
        <dbReference type="ARBA" id="ARBA00065434"/>
    </source>
</evidence>
<gene>
    <name evidence="18" type="ORF">SNE40_017103</name>
</gene>
<keyword evidence="2" id="KW-0963">Cytoplasm</keyword>
<evidence type="ECO:0000256" key="8">
    <source>
        <dbReference type="ARBA" id="ARBA00022884"/>
    </source>
</evidence>
<dbReference type="GO" id="GO:0000049">
    <property type="term" value="F:tRNA binding"/>
    <property type="evidence" value="ECO:0007669"/>
    <property type="project" value="UniProtKB-UniRule"/>
</dbReference>
<keyword evidence="3 15" id="KW-0820">tRNA-binding</keyword>
<feature type="domain" description="Ribosomal RNA large subunit methyltransferase K/L-like methyltransferase" evidence="16">
    <location>
        <begin position="202"/>
        <end position="329"/>
    </location>
</feature>
<dbReference type="PROSITE" id="PS00092">
    <property type="entry name" value="N6_MTASE"/>
    <property type="match status" value="1"/>
</dbReference>
<keyword evidence="5 15" id="KW-0808">Transferase</keyword>
<dbReference type="InterPro" id="IPR000241">
    <property type="entry name" value="RlmKL-like_Mtase"/>
</dbReference>
<keyword evidence="4 15" id="KW-0489">Methyltransferase</keyword>
<evidence type="ECO:0000256" key="3">
    <source>
        <dbReference type="ARBA" id="ARBA00022555"/>
    </source>
</evidence>
<dbReference type="GO" id="GO:0005737">
    <property type="term" value="C:cytoplasm"/>
    <property type="evidence" value="ECO:0007669"/>
    <property type="project" value="UniProtKB-SubCell"/>
</dbReference>
<evidence type="ECO:0000256" key="9">
    <source>
        <dbReference type="ARBA" id="ARBA00050985"/>
    </source>
</evidence>
<evidence type="ECO:0000313" key="18">
    <source>
        <dbReference type="EMBL" id="KAK6173697.1"/>
    </source>
</evidence>
<dbReference type="EC" id="2.1.1.214" evidence="12"/>
<dbReference type="InterPro" id="IPR002052">
    <property type="entry name" value="DNA_methylase_N6_adenine_CS"/>
</dbReference>
<organism evidence="18 19">
    <name type="scientific">Patella caerulea</name>
    <name type="common">Rayed Mediterranean limpet</name>
    <dbReference type="NCBI Taxonomy" id="87958"/>
    <lineage>
        <taxon>Eukaryota</taxon>
        <taxon>Metazoa</taxon>
        <taxon>Spiralia</taxon>
        <taxon>Lophotrochozoa</taxon>
        <taxon>Mollusca</taxon>
        <taxon>Gastropoda</taxon>
        <taxon>Patellogastropoda</taxon>
        <taxon>Patelloidea</taxon>
        <taxon>Patellidae</taxon>
        <taxon>Patella</taxon>
    </lineage>
</organism>
<evidence type="ECO:0000256" key="4">
    <source>
        <dbReference type="ARBA" id="ARBA00022603"/>
    </source>
</evidence>
<dbReference type="InterPro" id="IPR016691">
    <property type="entry name" value="TRMT11"/>
</dbReference>
<dbReference type="InterPro" id="IPR059073">
    <property type="entry name" value="TRMT11_N"/>
</dbReference>
<dbReference type="Gene3D" id="3.40.50.150">
    <property type="entry name" value="Vaccinia Virus protein VP39"/>
    <property type="match status" value="1"/>
</dbReference>
<evidence type="ECO:0000256" key="12">
    <source>
        <dbReference type="ARBA" id="ARBA00066937"/>
    </source>
</evidence>
<dbReference type="EMBL" id="JAZGQO010000011">
    <property type="protein sequence ID" value="KAK6173697.1"/>
    <property type="molecule type" value="Genomic_DNA"/>
</dbReference>
<evidence type="ECO:0000256" key="6">
    <source>
        <dbReference type="ARBA" id="ARBA00022691"/>
    </source>
</evidence>
<evidence type="ECO:0000259" key="16">
    <source>
        <dbReference type="Pfam" id="PF01170"/>
    </source>
</evidence>
<dbReference type="PANTHER" id="PTHR13370:SF3">
    <property type="entry name" value="TRNA (GUANINE(10)-N2)-METHYLTRANSFERASE HOMOLOG"/>
    <property type="match status" value="1"/>
</dbReference>
<sequence length="466" mass="53816">MAASTKGKMQPVCNTCRKYLFHFASEHFEFKLAELKAIASLTKSEFKINEEEYDEKNPFLVVELPSEDHVHKLLSRSVLLRSVYELWAEGQTTEELNNNIRQLPSQFISPYLQADQSFGIRVESFNKKIPQNIKTEKIKALPFDVLDFQGKVDLNNAMNTFHLFEYYGYECSKPPEYPFHLYFGRWIAGGQRDRIQDLHLQKRHFIGNTSMDAGLSLIMSNMARVTNNSLVLDPFVGTGSLLVAAAHHGGYVMGTELDFLLLHGQGKPSRYKQKKRASDESIRRNLEQYGTGSRYIDAIVGDSSKHDMWRPETYFDAIITDPPYGIREPAKKIGAASDEYIISEEVKDIHIPQKVQYQLSDIFRDLLNFAAKYLRLGGRLVFWFPVIRSDYLESNIPRHPSFQLIANCQQPLNSKVARRLITMEKIQHFQESSSDASVDQDHYEDKSFRQRYFHQGKEFPKNETKS</sequence>
<dbReference type="PANTHER" id="PTHR13370">
    <property type="entry name" value="RNA METHYLASE-RELATED"/>
    <property type="match status" value="1"/>
</dbReference>
<dbReference type="PRINTS" id="PR00507">
    <property type="entry name" value="N12N6MTFRASE"/>
</dbReference>
<dbReference type="GO" id="GO:0043527">
    <property type="term" value="C:tRNA methyltransferase complex"/>
    <property type="evidence" value="ECO:0007669"/>
    <property type="project" value="UniProtKB-ARBA"/>
</dbReference>
<reference evidence="18 19" key="1">
    <citation type="submission" date="2024-01" db="EMBL/GenBank/DDBJ databases">
        <title>The genome of the rayed Mediterranean limpet Patella caerulea (Linnaeus, 1758).</title>
        <authorList>
            <person name="Anh-Thu Weber A."/>
            <person name="Halstead-Nussloch G."/>
        </authorList>
    </citation>
    <scope>NUCLEOTIDE SEQUENCE [LARGE SCALE GENOMIC DNA]</scope>
    <source>
        <strain evidence="18">AATW-2023a</strain>
        <tissue evidence="18">Whole specimen</tissue>
    </source>
</reference>
<dbReference type="Proteomes" id="UP001347796">
    <property type="component" value="Unassembled WGS sequence"/>
</dbReference>
<comment type="subunit">
    <text evidence="11">Part of the heterodimeric TRMT11-TRM112 methyltransferase complex; this complex forms an active tRNA methyltransferase, where TRMT112 acts as an activator of the catalytic subunit TRMT11.</text>
</comment>
<evidence type="ECO:0000256" key="15">
    <source>
        <dbReference type="PROSITE-ProRule" id="PRU00959"/>
    </source>
</evidence>
<feature type="domain" description="tRNA (guanine(10)-N(2))-methyltransferase TRMT11 N-terminal" evidence="17">
    <location>
        <begin position="18"/>
        <end position="192"/>
    </location>
</feature>
<dbReference type="CDD" id="cd02440">
    <property type="entry name" value="AdoMet_MTases"/>
    <property type="match status" value="1"/>
</dbReference>
<dbReference type="AlphaFoldDB" id="A0AAN8P962"/>
<dbReference type="InterPro" id="IPR029063">
    <property type="entry name" value="SAM-dependent_MTases_sf"/>
</dbReference>
<evidence type="ECO:0000256" key="13">
    <source>
        <dbReference type="ARBA" id="ARBA00067484"/>
    </source>
</evidence>
<evidence type="ECO:0000256" key="2">
    <source>
        <dbReference type="ARBA" id="ARBA00022490"/>
    </source>
</evidence>
<keyword evidence="19" id="KW-1185">Reference proteome</keyword>
<protein>
    <recommendedName>
        <fullName evidence="13">tRNA (guanine(10)-N(2))-methyltransferase TRMT11</fullName>
        <ecNumber evidence="12">2.1.1.214</ecNumber>
    </recommendedName>
    <alternativeName>
        <fullName evidence="14">tRNA methyltransferase 11 homolog</fullName>
    </alternativeName>
</protein>
<keyword evidence="8 15" id="KW-0694">RNA-binding</keyword>